<keyword evidence="3" id="KW-0645">Protease</keyword>
<dbReference type="Proteomes" id="UP000276260">
    <property type="component" value="Unassembled WGS sequence"/>
</dbReference>
<evidence type="ECO:0000313" key="13">
    <source>
        <dbReference type="EMBL" id="RRJ19017.1"/>
    </source>
</evidence>
<dbReference type="GO" id="GO:0046872">
    <property type="term" value="F:metal ion binding"/>
    <property type="evidence" value="ECO:0007669"/>
    <property type="project" value="UniProtKB-KW"/>
</dbReference>
<gene>
    <name evidence="13" type="ORF">EIK76_15845</name>
</gene>
<keyword evidence="5" id="KW-0479">Metal-binding</keyword>
<keyword evidence="6" id="KW-0378">Hydrolase</keyword>
<evidence type="ECO:0000259" key="12">
    <source>
        <dbReference type="Pfam" id="PF01435"/>
    </source>
</evidence>
<dbReference type="InterPro" id="IPR050083">
    <property type="entry name" value="HtpX_protease"/>
</dbReference>
<protein>
    <submittedName>
        <fullName evidence="13">Peptidase</fullName>
    </submittedName>
</protein>
<evidence type="ECO:0000256" key="6">
    <source>
        <dbReference type="ARBA" id="ARBA00022801"/>
    </source>
</evidence>
<proteinExistence type="predicted"/>
<keyword evidence="9" id="KW-0482">Metalloprotease</keyword>
<evidence type="ECO:0000256" key="11">
    <source>
        <dbReference type="SAM" id="Phobius"/>
    </source>
</evidence>
<evidence type="ECO:0000256" key="1">
    <source>
        <dbReference type="ARBA" id="ARBA00001947"/>
    </source>
</evidence>
<evidence type="ECO:0000256" key="8">
    <source>
        <dbReference type="ARBA" id="ARBA00022989"/>
    </source>
</evidence>
<dbReference type="PANTHER" id="PTHR43221">
    <property type="entry name" value="PROTEASE HTPX"/>
    <property type="match status" value="1"/>
</dbReference>
<keyword evidence="14" id="KW-1185">Reference proteome</keyword>
<organism evidence="13 14">
    <name type="scientific">Rheinheimera mesophila</name>
    <dbReference type="NCBI Taxonomy" id="1547515"/>
    <lineage>
        <taxon>Bacteria</taxon>
        <taxon>Pseudomonadati</taxon>
        <taxon>Pseudomonadota</taxon>
        <taxon>Gammaproteobacteria</taxon>
        <taxon>Chromatiales</taxon>
        <taxon>Chromatiaceae</taxon>
        <taxon>Rheinheimera</taxon>
    </lineage>
</organism>
<evidence type="ECO:0000256" key="9">
    <source>
        <dbReference type="ARBA" id="ARBA00023049"/>
    </source>
</evidence>
<reference evidence="13 14" key="1">
    <citation type="submission" date="2018-11" db="EMBL/GenBank/DDBJ databases">
        <title>Draft genome analysis of Rheinheimera mesophila isolated from an industrial waste site.</title>
        <authorList>
            <person name="Yu Q."/>
            <person name="Qi Y."/>
            <person name="Zhang H."/>
            <person name="Lu Y."/>
            <person name="Pu J."/>
        </authorList>
    </citation>
    <scope>NUCLEOTIDE SEQUENCE [LARGE SCALE GENOMIC DNA]</scope>
    <source>
        <strain evidence="13 14">IITR13</strain>
    </source>
</reference>
<keyword evidence="2" id="KW-1003">Cell membrane</keyword>
<dbReference type="AlphaFoldDB" id="A0A3P3QCR5"/>
<keyword evidence="8 11" id="KW-1133">Transmembrane helix</keyword>
<dbReference type="Pfam" id="PF01435">
    <property type="entry name" value="Peptidase_M48"/>
    <property type="match status" value="1"/>
</dbReference>
<sequence>MASDFFAAQDQARSNTTLLVLLFALAVITLLILTNVLLIITLGLMQPEQYQLLLKPQDPDWLKQLPWQMIGGVSLLVFAIIAAVVSIKQAELSQGGQVVAKALGGRLVDHQYSDSKQQRLLNCVEEMAIAAGVPVPPVYLLPESSINAFAAGYSPADAVIGVTQGCLELLDRDQLQGVIAHEFSHILNGDMRLNIRLIALLHGIEFIGHSGYFLLRSMGRRTTVALGSSKSKDNGGGILGLALGLMVLGYLGTFFGRLIKAAVSRQREFLADASAVQFTRNPSGIAGALKAIGGAAYGSKVKHPNADEMSHLFFGEALSRWSSIFATHPPLQQRIKRLDPSWNGVFPTQAQLTQQSSDQTVVAPQSKPQKAAALLATLPALLLHSGRHAASAPALCCACLIQTEHQARQWAIVKALGDHQLLQQVDKLYDEVRPLSGRQKLQLLQLAVPAVKQLSEAQFVEFQQLCQNLSQCDGKEDLLEWTLLSWLQHCVGSQFDKSLLHRRDQSSRLEQIQQPALALLSLCAQQANAEQLQQQAWSNGLQVLGLAVDTERPAISFSQLTAQLPALIHSTPRLKQQLWLMLKTAIQADQRVNDQEAMLVQALALLLEIPVGLDPLST</sequence>
<evidence type="ECO:0000256" key="2">
    <source>
        <dbReference type="ARBA" id="ARBA00022475"/>
    </source>
</evidence>
<dbReference type="InterPro" id="IPR001915">
    <property type="entry name" value="Peptidase_M48"/>
</dbReference>
<dbReference type="Gene3D" id="3.30.2010.10">
    <property type="entry name" value="Metalloproteases ('zincins'), catalytic domain"/>
    <property type="match status" value="1"/>
</dbReference>
<evidence type="ECO:0000256" key="3">
    <source>
        <dbReference type="ARBA" id="ARBA00022670"/>
    </source>
</evidence>
<feature type="transmembrane region" description="Helical" evidence="11">
    <location>
        <begin position="197"/>
        <end position="215"/>
    </location>
</feature>
<evidence type="ECO:0000313" key="14">
    <source>
        <dbReference type="Proteomes" id="UP000276260"/>
    </source>
</evidence>
<feature type="domain" description="Peptidase M48" evidence="12">
    <location>
        <begin position="115"/>
        <end position="339"/>
    </location>
</feature>
<keyword evidence="7" id="KW-0862">Zinc</keyword>
<evidence type="ECO:0000256" key="10">
    <source>
        <dbReference type="ARBA" id="ARBA00023136"/>
    </source>
</evidence>
<keyword evidence="4 11" id="KW-0812">Transmembrane</keyword>
<evidence type="ECO:0000256" key="7">
    <source>
        <dbReference type="ARBA" id="ARBA00022833"/>
    </source>
</evidence>
<dbReference type="GO" id="GO:0004222">
    <property type="term" value="F:metalloendopeptidase activity"/>
    <property type="evidence" value="ECO:0007669"/>
    <property type="project" value="InterPro"/>
</dbReference>
<evidence type="ECO:0000256" key="4">
    <source>
        <dbReference type="ARBA" id="ARBA00022692"/>
    </source>
</evidence>
<feature type="transmembrane region" description="Helical" evidence="11">
    <location>
        <begin position="18"/>
        <end position="45"/>
    </location>
</feature>
<dbReference type="PANTHER" id="PTHR43221:SF2">
    <property type="entry name" value="PROTEASE HTPX HOMOLOG"/>
    <property type="match status" value="1"/>
</dbReference>
<comment type="caution">
    <text evidence="13">The sequence shown here is derived from an EMBL/GenBank/DDBJ whole genome shotgun (WGS) entry which is preliminary data.</text>
</comment>
<dbReference type="CDD" id="cd07340">
    <property type="entry name" value="M48B_Htpx_like"/>
    <property type="match status" value="1"/>
</dbReference>
<accession>A0A3P3QCR5</accession>
<dbReference type="OrthoDB" id="15218at2"/>
<keyword evidence="10 11" id="KW-0472">Membrane</keyword>
<dbReference type="EMBL" id="RRCF01000005">
    <property type="protein sequence ID" value="RRJ19017.1"/>
    <property type="molecule type" value="Genomic_DNA"/>
</dbReference>
<feature type="transmembrane region" description="Helical" evidence="11">
    <location>
        <begin position="65"/>
        <end position="87"/>
    </location>
</feature>
<comment type="cofactor">
    <cofactor evidence="1">
        <name>Zn(2+)</name>
        <dbReference type="ChEBI" id="CHEBI:29105"/>
    </cofactor>
</comment>
<feature type="transmembrane region" description="Helical" evidence="11">
    <location>
        <begin position="235"/>
        <end position="259"/>
    </location>
</feature>
<evidence type="ECO:0000256" key="5">
    <source>
        <dbReference type="ARBA" id="ARBA00022723"/>
    </source>
</evidence>
<dbReference type="RefSeq" id="WP_046519218.1">
    <property type="nucleotide sequence ID" value="NZ_LAVS01000009.1"/>
</dbReference>
<dbReference type="GO" id="GO:0006508">
    <property type="term" value="P:proteolysis"/>
    <property type="evidence" value="ECO:0007669"/>
    <property type="project" value="UniProtKB-KW"/>
</dbReference>
<name>A0A3P3QCR5_9GAMM</name>